<dbReference type="Pfam" id="PF01292">
    <property type="entry name" value="Ni_hydr_CYTB"/>
    <property type="match status" value="1"/>
</dbReference>
<comment type="caution">
    <text evidence="15">The sequence shown here is derived from an EMBL/GenBank/DDBJ whole genome shotgun (WGS) entry which is preliminary data.</text>
</comment>
<comment type="similarity">
    <text evidence="12">Belongs to the cytochrome b561 family.</text>
</comment>
<keyword evidence="6 13" id="KW-0812">Transmembrane</keyword>
<dbReference type="PANTHER" id="PTHR30529">
    <property type="entry name" value="CYTOCHROME B561"/>
    <property type="match status" value="1"/>
</dbReference>
<evidence type="ECO:0000256" key="5">
    <source>
        <dbReference type="ARBA" id="ARBA00022617"/>
    </source>
</evidence>
<feature type="transmembrane region" description="Helical" evidence="13">
    <location>
        <begin position="101"/>
        <end position="122"/>
    </location>
</feature>
<evidence type="ECO:0000256" key="7">
    <source>
        <dbReference type="ARBA" id="ARBA00022723"/>
    </source>
</evidence>
<keyword evidence="8" id="KW-0249">Electron transport</keyword>
<keyword evidence="11 13" id="KW-0472">Membrane</keyword>
<protein>
    <submittedName>
        <fullName evidence="15">Cytochrome</fullName>
    </submittedName>
</protein>
<evidence type="ECO:0000256" key="13">
    <source>
        <dbReference type="SAM" id="Phobius"/>
    </source>
</evidence>
<dbReference type="GO" id="GO:0022904">
    <property type="term" value="P:respiratory electron transport chain"/>
    <property type="evidence" value="ECO:0007669"/>
    <property type="project" value="InterPro"/>
</dbReference>
<dbReference type="SMART" id="SM00867">
    <property type="entry name" value="YceI"/>
    <property type="match status" value="1"/>
</dbReference>
<evidence type="ECO:0000256" key="4">
    <source>
        <dbReference type="ARBA" id="ARBA00022475"/>
    </source>
</evidence>
<keyword evidence="4" id="KW-1003">Cell membrane</keyword>
<evidence type="ECO:0000256" key="10">
    <source>
        <dbReference type="ARBA" id="ARBA00023004"/>
    </source>
</evidence>
<evidence type="ECO:0000313" key="15">
    <source>
        <dbReference type="EMBL" id="MXN20832.1"/>
    </source>
</evidence>
<reference evidence="15 16" key="1">
    <citation type="submission" date="2019-12" db="EMBL/GenBank/DDBJ databases">
        <authorList>
            <person name="Li M."/>
        </authorList>
    </citation>
    <scope>NUCLEOTIDE SEQUENCE [LARGE SCALE GENOMIC DNA]</scope>
    <source>
        <strain evidence="15 16">GBMRC 2024</strain>
    </source>
</reference>
<sequence length="408" mass="43713">MALTDSKDQYGAVSRLIHWLTALLILVDWPLGLYAHALTEGLASAPSEEQAALVSRTAMLFSVHKTLGVAVFLVSLLRILWALTQRRPGLVNGDHAPAASAAALVHWLLYALLVAVPLTGWIHHAATSGFAPILWPFGQHLPFVPENEAVSSVFSGLHWAFTWLLLITLALHVAGALKHHLFDHDATLRRMWRGTPAHPSEHQPGHAIPAAGALVVLILAVTLGLVTRPTDSDGSNTPTPQLAQVRSDWTVQDGTLALSVTQFGKTVSGSFTDWTAQIAWDDTVPEGKAGHVTVTISIPSMTLGSVTKQALEANFLDGAGHPTATFDADLFRMPEGPVARGTLRLRGKDVPLDFPFQLELADGTATAAADFSLDRRAFGIGDNMPDEKTVAFPVQVHFELTAQHGAGT</sequence>
<comment type="subcellular location">
    <subcellularLocation>
        <location evidence="2">Cell membrane</location>
        <topology evidence="2">Multi-pass membrane protein</topology>
    </subcellularLocation>
</comment>
<keyword evidence="5" id="KW-0349">Heme</keyword>
<evidence type="ECO:0000256" key="6">
    <source>
        <dbReference type="ARBA" id="ARBA00022692"/>
    </source>
</evidence>
<dbReference type="PANTHER" id="PTHR30529:SF1">
    <property type="entry name" value="CYTOCHROME B561 HOMOLOG 2"/>
    <property type="match status" value="1"/>
</dbReference>
<evidence type="ECO:0000256" key="11">
    <source>
        <dbReference type="ARBA" id="ARBA00023136"/>
    </source>
</evidence>
<evidence type="ECO:0000256" key="1">
    <source>
        <dbReference type="ARBA" id="ARBA00001970"/>
    </source>
</evidence>
<keyword evidence="16" id="KW-1185">Reference proteome</keyword>
<dbReference type="GO" id="GO:0046872">
    <property type="term" value="F:metal ion binding"/>
    <property type="evidence" value="ECO:0007669"/>
    <property type="project" value="UniProtKB-KW"/>
</dbReference>
<evidence type="ECO:0000256" key="8">
    <source>
        <dbReference type="ARBA" id="ARBA00022982"/>
    </source>
</evidence>
<organism evidence="15 16">
    <name type="scientific">Pseudooceanicola albus</name>
    <dbReference type="NCBI Taxonomy" id="2692189"/>
    <lineage>
        <taxon>Bacteria</taxon>
        <taxon>Pseudomonadati</taxon>
        <taxon>Pseudomonadota</taxon>
        <taxon>Alphaproteobacteria</taxon>
        <taxon>Rhodobacterales</taxon>
        <taxon>Paracoccaceae</taxon>
        <taxon>Pseudooceanicola</taxon>
    </lineage>
</organism>
<dbReference type="GO" id="GO:0005886">
    <property type="term" value="C:plasma membrane"/>
    <property type="evidence" value="ECO:0007669"/>
    <property type="project" value="UniProtKB-SubCell"/>
</dbReference>
<dbReference type="InterPro" id="IPR036761">
    <property type="entry name" value="TTHA0802/YceI-like_sf"/>
</dbReference>
<keyword evidence="9 13" id="KW-1133">Transmembrane helix</keyword>
<evidence type="ECO:0000313" key="16">
    <source>
        <dbReference type="Proteomes" id="UP000477911"/>
    </source>
</evidence>
<feature type="transmembrane region" description="Helical" evidence="13">
    <location>
        <begin position="207"/>
        <end position="226"/>
    </location>
</feature>
<dbReference type="InterPro" id="IPR011577">
    <property type="entry name" value="Cyt_b561_bac/Ni-Hgenase"/>
</dbReference>
<evidence type="ECO:0000256" key="12">
    <source>
        <dbReference type="ARBA" id="ARBA00037975"/>
    </source>
</evidence>
<feature type="transmembrane region" description="Helical" evidence="13">
    <location>
        <begin position="16"/>
        <end position="38"/>
    </location>
</feature>
<evidence type="ECO:0000259" key="14">
    <source>
        <dbReference type="SMART" id="SM00867"/>
    </source>
</evidence>
<name>A0A6L7GAW6_9RHOB</name>
<accession>A0A6L7GAW6</accession>
<dbReference type="Pfam" id="PF04264">
    <property type="entry name" value="YceI"/>
    <property type="match status" value="1"/>
</dbReference>
<dbReference type="EMBL" id="WUMU01000036">
    <property type="protein sequence ID" value="MXN20832.1"/>
    <property type="molecule type" value="Genomic_DNA"/>
</dbReference>
<dbReference type="Proteomes" id="UP000477911">
    <property type="component" value="Unassembled WGS sequence"/>
</dbReference>
<keyword evidence="10" id="KW-0408">Iron</keyword>
<dbReference type="InterPro" id="IPR052168">
    <property type="entry name" value="Cytochrome_b561_oxidase"/>
</dbReference>
<evidence type="ECO:0000256" key="2">
    <source>
        <dbReference type="ARBA" id="ARBA00004651"/>
    </source>
</evidence>
<gene>
    <name evidence="15" type="ORF">GR170_23645</name>
</gene>
<dbReference type="InterPro" id="IPR016174">
    <property type="entry name" value="Di-haem_cyt_TM"/>
</dbReference>
<dbReference type="RefSeq" id="WP_160896953.1">
    <property type="nucleotide sequence ID" value="NZ_WUMU01000036.1"/>
</dbReference>
<feature type="transmembrane region" description="Helical" evidence="13">
    <location>
        <begin position="58"/>
        <end position="81"/>
    </location>
</feature>
<keyword evidence="3" id="KW-0813">Transport</keyword>
<dbReference type="Gene3D" id="2.40.128.110">
    <property type="entry name" value="Lipid/polyisoprenoid-binding, YceI-like"/>
    <property type="match status" value="1"/>
</dbReference>
<dbReference type="SUPFAM" id="SSF101874">
    <property type="entry name" value="YceI-like"/>
    <property type="match status" value="1"/>
</dbReference>
<dbReference type="Gene3D" id="1.20.950.20">
    <property type="entry name" value="Transmembrane di-heme cytochromes, Chain C"/>
    <property type="match status" value="1"/>
</dbReference>
<dbReference type="InterPro" id="IPR007372">
    <property type="entry name" value="Lipid/polyisoprenoid-bd_YceI"/>
</dbReference>
<dbReference type="AlphaFoldDB" id="A0A6L7GAW6"/>
<keyword evidence="7" id="KW-0479">Metal-binding</keyword>
<dbReference type="GO" id="GO:0020037">
    <property type="term" value="F:heme binding"/>
    <property type="evidence" value="ECO:0007669"/>
    <property type="project" value="TreeGrafter"/>
</dbReference>
<evidence type="ECO:0000256" key="9">
    <source>
        <dbReference type="ARBA" id="ARBA00022989"/>
    </source>
</evidence>
<comment type="cofactor">
    <cofactor evidence="1">
        <name>heme b</name>
        <dbReference type="ChEBI" id="CHEBI:60344"/>
    </cofactor>
</comment>
<proteinExistence type="inferred from homology"/>
<evidence type="ECO:0000256" key="3">
    <source>
        <dbReference type="ARBA" id="ARBA00022448"/>
    </source>
</evidence>
<dbReference type="GO" id="GO:0009055">
    <property type="term" value="F:electron transfer activity"/>
    <property type="evidence" value="ECO:0007669"/>
    <property type="project" value="InterPro"/>
</dbReference>
<dbReference type="SUPFAM" id="SSF81342">
    <property type="entry name" value="Transmembrane di-heme cytochromes"/>
    <property type="match status" value="1"/>
</dbReference>
<feature type="domain" description="Lipid/polyisoprenoid-binding YceI-like" evidence="14">
    <location>
        <begin position="248"/>
        <end position="403"/>
    </location>
</feature>
<feature type="transmembrane region" description="Helical" evidence="13">
    <location>
        <begin position="160"/>
        <end position="181"/>
    </location>
</feature>